<evidence type="ECO:0000256" key="1">
    <source>
        <dbReference type="ARBA" id="ARBA00022737"/>
    </source>
</evidence>
<dbReference type="PROSITE" id="PS00010">
    <property type="entry name" value="ASX_HYDROXYL"/>
    <property type="match status" value="1"/>
</dbReference>
<name>A0A8J7TBH9_ATRSP</name>
<feature type="domain" description="Fibronectin type-III" evidence="5">
    <location>
        <begin position="865"/>
        <end position="952"/>
    </location>
</feature>
<feature type="domain" description="Fibronectin type-III" evidence="5">
    <location>
        <begin position="407"/>
        <end position="500"/>
    </location>
</feature>
<feature type="domain" description="EGF-like" evidence="4">
    <location>
        <begin position="1"/>
        <end position="25"/>
    </location>
</feature>
<proteinExistence type="predicted"/>
<comment type="caution">
    <text evidence="3">Lacks conserved residue(s) required for the propagation of feature annotation.</text>
</comment>
<dbReference type="PANTHER" id="PTHR46708:SF10">
    <property type="entry name" value="RECEPTOR-TYPE TYROSINE-PROTEIN PHOSPHATASE ETA-LIKE"/>
    <property type="match status" value="1"/>
</dbReference>
<dbReference type="FunFam" id="2.60.40.10:FF:002941">
    <property type="match status" value="4"/>
</dbReference>
<evidence type="ECO:0000313" key="7">
    <source>
        <dbReference type="Proteomes" id="UP000736164"/>
    </source>
</evidence>
<protein>
    <submittedName>
        <fullName evidence="6">PTPRD phosphatase</fullName>
    </submittedName>
</protein>
<feature type="domain" description="Fibronectin type-III" evidence="5">
    <location>
        <begin position="30"/>
        <end position="125"/>
    </location>
</feature>
<sequence>MCINTNGSFECQCNQYYTGNGTYCEECGDLYVRLSVSSISTSSATITWDQVQNMLDGNTTMLYAVYYQEPYNVTQVLTQSVPATASNVSLKGLVSGSTYRFCLRTQISTKMCPESIAGTLRTALDLHRIMMNMTLEMTGSGFALTWNPQQTLGVNILWYRLEGQCLQNMFNITVPGNATTLLLSGLKSSSVCTAVITVNTTLYGLVTSSVYTFYADVSSLCPVKLLKQYVSTTIAVIAWDVASRSYTSVQYYDILFPEKVFSVPIAGGATEAALTGLQPSHTYGVYLYCNPLLNLTSEVLLLTTEENSRSPSNVGALVNSSSTVVVSWVAPVENTGQIKEYRIFYGPVNSSKPVSVKIEAASVLATSLTNLKTSTTYFVILSAYTFQGTEDPSPILYFSTEAASSRSPSNVAVLATPLASVVVSWVAPVENTGQIKEYRISYGPVNSSEPVSVKTVAASVLATSLTGLQASITYFVFVTAFTTEGKEESSPVIYFSINRVPLAVNTIWKSSISVLVNWTSPASLSVSSYDVQFSRVGDNSSSTVNTKEHSVLLQGLLPNSTYSITVTPIINGTTGQPVYITVKTPAALSPGYVSVSNKTTTSAVVTWQPPVGDADLVTGYRVSYSLVTRTEPSTNLTLPATALGVNLTGLKEGNMYLVSVSALTSLGTEERSQQVYFTTESSPIVVSSTAKSPTSALVNWTSPASLSVSSYDVQFSRVGDNSSSTVNTKEQSVLLRGLHPNSTYSITVTPITNGTRGRPGYTTVTTAKALSPSNVAVLSVTGTSAVVTWQPPIGDAGLVTAYRVSYSPVNSTEPSANLTLPATALQANLTDLKGDTKYSVSVSALTSLGTEESSPKVNFTTEPLPLAVNATAQSPTSALVNWTSPASLSVSSYDVQFSRVGDNSSSTVNTKEQSVLLRGLLPNSTYSITVTPITNGSRGLPGYTTVTTAKGLYSMD</sequence>
<dbReference type="AlphaFoldDB" id="A0A8J7TBH9"/>
<evidence type="ECO:0000256" key="2">
    <source>
        <dbReference type="ARBA" id="ARBA00023157"/>
    </source>
</evidence>
<dbReference type="FunFam" id="2.60.40.10:FF:001442">
    <property type="entry name" value="von Willebrand factor A domain containing 1"/>
    <property type="match status" value="1"/>
</dbReference>
<evidence type="ECO:0000259" key="5">
    <source>
        <dbReference type="PROSITE" id="PS50853"/>
    </source>
</evidence>
<dbReference type="PANTHER" id="PTHR46708">
    <property type="entry name" value="TENASCIN"/>
    <property type="match status" value="1"/>
</dbReference>
<dbReference type="InterPro" id="IPR000742">
    <property type="entry name" value="EGF"/>
</dbReference>
<reference evidence="6" key="1">
    <citation type="journal article" date="2021" name="Cell">
        <title>Tracing the genetic footprints of vertebrate landing in non-teleost ray-finned fishes.</title>
        <authorList>
            <person name="Bi X."/>
            <person name="Wang K."/>
            <person name="Yang L."/>
            <person name="Pan H."/>
            <person name="Jiang H."/>
            <person name="Wei Q."/>
            <person name="Fang M."/>
            <person name="Yu H."/>
            <person name="Zhu C."/>
            <person name="Cai Y."/>
            <person name="He Y."/>
            <person name="Gan X."/>
            <person name="Zeng H."/>
            <person name="Yu D."/>
            <person name="Zhu Y."/>
            <person name="Jiang H."/>
            <person name="Qiu Q."/>
            <person name="Yang H."/>
            <person name="Zhang Y.E."/>
            <person name="Wang W."/>
            <person name="Zhu M."/>
            <person name="He S."/>
            <person name="Zhang G."/>
        </authorList>
    </citation>
    <scope>NUCLEOTIDE SEQUENCE</scope>
    <source>
        <strain evidence="6">Allg_001</strain>
    </source>
</reference>
<gene>
    <name evidence="6" type="primary">Ptprd_0</name>
    <name evidence="6" type="ORF">GTO95_0015238</name>
</gene>
<dbReference type="InterPro" id="IPR013783">
    <property type="entry name" value="Ig-like_fold"/>
</dbReference>
<dbReference type="InterPro" id="IPR000152">
    <property type="entry name" value="EGF-type_Asp/Asn_hydroxyl_site"/>
</dbReference>
<dbReference type="Proteomes" id="UP000736164">
    <property type="component" value="Unassembled WGS sequence"/>
</dbReference>
<feature type="domain" description="Fibronectin type-III" evidence="5">
    <location>
        <begin position="683"/>
        <end position="770"/>
    </location>
</feature>
<dbReference type="PROSITE" id="PS50853">
    <property type="entry name" value="FN3"/>
    <property type="match status" value="8"/>
</dbReference>
<dbReference type="Gene3D" id="2.10.25.10">
    <property type="entry name" value="Laminin"/>
    <property type="match status" value="1"/>
</dbReference>
<keyword evidence="3" id="KW-0245">EGF-like domain</keyword>
<feature type="non-terminal residue" evidence="6">
    <location>
        <position position="1"/>
    </location>
</feature>
<dbReference type="InterPro" id="IPR036116">
    <property type="entry name" value="FN3_sf"/>
</dbReference>
<evidence type="ECO:0000259" key="4">
    <source>
        <dbReference type="PROSITE" id="PS50026"/>
    </source>
</evidence>
<evidence type="ECO:0000256" key="3">
    <source>
        <dbReference type="PROSITE-ProRule" id="PRU00076"/>
    </source>
</evidence>
<feature type="domain" description="Fibronectin type-III" evidence="5">
    <location>
        <begin position="310"/>
        <end position="403"/>
    </location>
</feature>
<dbReference type="CDD" id="cd00063">
    <property type="entry name" value="FN3"/>
    <property type="match status" value="7"/>
</dbReference>
<dbReference type="SMART" id="SM00060">
    <property type="entry name" value="FN3"/>
    <property type="match status" value="9"/>
</dbReference>
<organism evidence="6 7">
    <name type="scientific">Atractosteus spatula</name>
    <name type="common">Alligator gar</name>
    <name type="synonym">Lepisosteus spatula</name>
    <dbReference type="NCBI Taxonomy" id="7917"/>
    <lineage>
        <taxon>Eukaryota</taxon>
        <taxon>Metazoa</taxon>
        <taxon>Chordata</taxon>
        <taxon>Craniata</taxon>
        <taxon>Vertebrata</taxon>
        <taxon>Euteleostomi</taxon>
        <taxon>Actinopterygii</taxon>
        <taxon>Neopterygii</taxon>
        <taxon>Holostei</taxon>
        <taxon>Semionotiformes</taxon>
        <taxon>Lepisosteidae</taxon>
        <taxon>Atractosteus</taxon>
    </lineage>
</organism>
<keyword evidence="1" id="KW-0677">Repeat</keyword>
<evidence type="ECO:0000313" key="6">
    <source>
        <dbReference type="EMBL" id="MBN3317389.1"/>
    </source>
</evidence>
<accession>A0A8J7TBH9</accession>
<dbReference type="Gene3D" id="2.60.40.10">
    <property type="entry name" value="Immunoglobulins"/>
    <property type="match status" value="8"/>
</dbReference>
<dbReference type="SUPFAM" id="SSF49265">
    <property type="entry name" value="Fibronectin type III"/>
    <property type="match status" value="5"/>
</dbReference>
<dbReference type="EMBL" id="JAAWVO010035071">
    <property type="protein sequence ID" value="MBN3317389.1"/>
    <property type="molecule type" value="Genomic_DNA"/>
</dbReference>
<dbReference type="PROSITE" id="PS50026">
    <property type="entry name" value="EGF_3"/>
    <property type="match status" value="1"/>
</dbReference>
<feature type="domain" description="Fibronectin type-III" evidence="5">
    <location>
        <begin position="589"/>
        <end position="682"/>
    </location>
</feature>
<dbReference type="CDD" id="cd00054">
    <property type="entry name" value="EGF_CA"/>
    <property type="match status" value="1"/>
</dbReference>
<feature type="non-terminal residue" evidence="6">
    <location>
        <position position="956"/>
    </location>
</feature>
<dbReference type="InterPro" id="IPR050991">
    <property type="entry name" value="ECM_Regulatory_Proteins"/>
</dbReference>
<keyword evidence="7" id="KW-1185">Reference proteome</keyword>
<dbReference type="InterPro" id="IPR003961">
    <property type="entry name" value="FN3_dom"/>
</dbReference>
<feature type="domain" description="Fibronectin type-III" evidence="5">
    <location>
        <begin position="501"/>
        <end position="587"/>
    </location>
</feature>
<dbReference type="Pfam" id="PF00041">
    <property type="entry name" value="fn3"/>
    <property type="match status" value="8"/>
</dbReference>
<comment type="caution">
    <text evidence="6">The sequence shown here is derived from an EMBL/GenBank/DDBJ whole genome shotgun (WGS) entry which is preliminary data.</text>
</comment>
<keyword evidence="2" id="KW-1015">Disulfide bond</keyword>
<feature type="domain" description="Fibronectin type-III" evidence="5">
    <location>
        <begin position="771"/>
        <end position="864"/>
    </location>
</feature>